<dbReference type="PROSITE" id="PS51030">
    <property type="entry name" value="NUCLEAR_REC_DBD_2"/>
    <property type="match status" value="1"/>
</dbReference>
<reference evidence="15" key="2">
    <citation type="submission" date="2020-08" db="EMBL/GenBank/DDBJ databases">
        <authorList>
            <person name="Kikuchi T."/>
        </authorList>
    </citation>
    <scope>NUCLEOTIDE SEQUENCE</scope>
    <source>
        <strain evidence="14">Ka4C1</strain>
    </source>
</reference>
<keyword evidence="3 10" id="KW-0863">Zinc-finger</keyword>
<proteinExistence type="inferred from homology"/>
<evidence type="ECO:0000256" key="2">
    <source>
        <dbReference type="ARBA" id="ARBA00022723"/>
    </source>
</evidence>
<keyword evidence="4 10" id="KW-0862">Zinc</keyword>
<dbReference type="AlphaFoldDB" id="A0A1I7RJ42"/>
<keyword evidence="7 10" id="KW-0804">Transcription</keyword>
<dbReference type="SUPFAM" id="SSF48508">
    <property type="entry name" value="Nuclear receptor ligand-binding domain"/>
    <property type="match status" value="1"/>
</dbReference>
<dbReference type="GO" id="GO:0005634">
    <property type="term" value="C:nucleus"/>
    <property type="evidence" value="ECO:0007669"/>
    <property type="project" value="UniProtKB-SubCell"/>
</dbReference>
<dbReference type="GO" id="GO:0045944">
    <property type="term" value="P:positive regulation of transcription by RNA polymerase II"/>
    <property type="evidence" value="ECO:0007669"/>
    <property type="project" value="TreeGrafter"/>
</dbReference>
<evidence type="ECO:0000313" key="15">
    <source>
        <dbReference type="EMBL" id="CAG9119334.1"/>
    </source>
</evidence>
<feature type="domain" description="Nuclear receptor" evidence="12">
    <location>
        <begin position="12"/>
        <end position="87"/>
    </location>
</feature>
<dbReference type="GO" id="GO:0030154">
    <property type="term" value="P:cell differentiation"/>
    <property type="evidence" value="ECO:0007669"/>
    <property type="project" value="TreeGrafter"/>
</dbReference>
<evidence type="ECO:0000256" key="6">
    <source>
        <dbReference type="ARBA" id="ARBA00023125"/>
    </source>
</evidence>
<comment type="subcellular location">
    <subcellularLocation>
        <location evidence="10">Nucleus</location>
    </subcellularLocation>
</comment>
<dbReference type="OrthoDB" id="6355676at2759"/>
<dbReference type="PROSITE" id="PS51843">
    <property type="entry name" value="NR_LBD"/>
    <property type="match status" value="1"/>
</dbReference>
<dbReference type="GO" id="GO:0008270">
    <property type="term" value="F:zinc ion binding"/>
    <property type="evidence" value="ECO:0007669"/>
    <property type="project" value="UniProtKB-KW"/>
</dbReference>
<feature type="domain" description="NR LBD" evidence="13">
    <location>
        <begin position="298"/>
        <end position="531"/>
    </location>
</feature>
<dbReference type="SMART" id="SM00430">
    <property type="entry name" value="HOLI"/>
    <property type="match status" value="1"/>
</dbReference>
<evidence type="ECO:0000259" key="13">
    <source>
        <dbReference type="PROSITE" id="PS51843"/>
    </source>
</evidence>
<dbReference type="EMBL" id="CAJFCV020000004">
    <property type="protein sequence ID" value="CAG9119334.1"/>
    <property type="molecule type" value="Genomic_DNA"/>
</dbReference>
<keyword evidence="6 10" id="KW-0238">DNA-binding</keyword>
<protein>
    <submittedName>
        <fullName evidence="14">(pine wood nematode) hypothetical protein</fullName>
    </submittedName>
</protein>
<dbReference type="GO" id="GO:0000122">
    <property type="term" value="P:negative regulation of transcription by RNA polymerase II"/>
    <property type="evidence" value="ECO:0007669"/>
    <property type="project" value="TreeGrafter"/>
</dbReference>
<dbReference type="Gene3D" id="3.30.50.10">
    <property type="entry name" value="Erythroid Transcription Factor GATA-1, subunit A"/>
    <property type="match status" value="1"/>
</dbReference>
<evidence type="ECO:0000256" key="7">
    <source>
        <dbReference type="ARBA" id="ARBA00023163"/>
    </source>
</evidence>
<dbReference type="EMBL" id="CAJFDI010000004">
    <property type="protein sequence ID" value="CAD5228687.1"/>
    <property type="molecule type" value="Genomic_DNA"/>
</dbReference>
<evidence type="ECO:0000256" key="4">
    <source>
        <dbReference type="ARBA" id="ARBA00022833"/>
    </source>
</evidence>
<evidence type="ECO:0000256" key="10">
    <source>
        <dbReference type="RuleBase" id="RU004334"/>
    </source>
</evidence>
<dbReference type="Pfam" id="PF00105">
    <property type="entry name" value="zf-C4"/>
    <property type="match status" value="1"/>
</dbReference>
<keyword evidence="8 10" id="KW-0675">Receptor</keyword>
<evidence type="ECO:0000256" key="3">
    <source>
        <dbReference type="ARBA" id="ARBA00022771"/>
    </source>
</evidence>
<keyword evidence="5 10" id="KW-0805">Transcription regulation</keyword>
<feature type="region of interest" description="Disordered" evidence="11">
    <location>
        <begin position="93"/>
        <end position="113"/>
    </location>
</feature>
<evidence type="ECO:0000256" key="9">
    <source>
        <dbReference type="ARBA" id="ARBA00023242"/>
    </source>
</evidence>
<evidence type="ECO:0000313" key="14">
    <source>
        <dbReference type="EMBL" id="CAD5228687.1"/>
    </source>
</evidence>
<dbReference type="eggNOG" id="KOG3575">
    <property type="taxonomic scope" value="Eukaryota"/>
</dbReference>
<dbReference type="PRINTS" id="PR00047">
    <property type="entry name" value="STROIDFINGER"/>
</dbReference>
<keyword evidence="17" id="KW-1185">Reference proteome</keyword>
<dbReference type="PANTHER" id="PTHR24082:SF283">
    <property type="entry name" value="NUCLEAR HORMONE RECEPTOR HR96"/>
    <property type="match status" value="1"/>
</dbReference>
<name>A0A1I7RJ42_BURXY</name>
<dbReference type="WBParaSite" id="BXY_0072400.1">
    <property type="protein sequence ID" value="BXY_0072400.1"/>
    <property type="gene ID" value="BXY_0072400"/>
</dbReference>
<reference evidence="18" key="1">
    <citation type="submission" date="2016-11" db="UniProtKB">
        <authorList>
            <consortium name="WormBaseParasite"/>
        </authorList>
    </citation>
    <scope>IDENTIFICATION</scope>
</reference>
<evidence type="ECO:0000256" key="1">
    <source>
        <dbReference type="ARBA" id="ARBA00005993"/>
    </source>
</evidence>
<dbReference type="GO" id="GO:0004879">
    <property type="term" value="F:nuclear receptor activity"/>
    <property type="evidence" value="ECO:0007669"/>
    <property type="project" value="TreeGrafter"/>
</dbReference>
<dbReference type="InterPro" id="IPR000536">
    <property type="entry name" value="Nucl_hrmn_rcpt_lig-bd"/>
</dbReference>
<evidence type="ECO:0000313" key="18">
    <source>
        <dbReference type="WBParaSite" id="BXY_0072400.1"/>
    </source>
</evidence>
<keyword evidence="9 10" id="KW-0539">Nucleus</keyword>
<comment type="similarity">
    <text evidence="1 10">Belongs to the nuclear hormone receptor family.</text>
</comment>
<dbReference type="SMART" id="SM00399">
    <property type="entry name" value="ZnF_C4"/>
    <property type="match status" value="1"/>
</dbReference>
<evidence type="ECO:0000256" key="8">
    <source>
        <dbReference type="ARBA" id="ARBA00023170"/>
    </source>
</evidence>
<dbReference type="Proteomes" id="UP000095284">
    <property type="component" value="Unplaced"/>
</dbReference>
<gene>
    <name evidence="14" type="ORF">BXYJ_LOCUS10569</name>
</gene>
<dbReference type="PANTHER" id="PTHR24082">
    <property type="entry name" value="NUCLEAR HORMONE RECEPTOR"/>
    <property type="match status" value="1"/>
</dbReference>
<dbReference type="SMR" id="A0A1I7RJ42"/>
<evidence type="ECO:0000259" key="12">
    <source>
        <dbReference type="PROSITE" id="PS51030"/>
    </source>
</evidence>
<dbReference type="GO" id="GO:0000978">
    <property type="term" value="F:RNA polymerase II cis-regulatory region sequence-specific DNA binding"/>
    <property type="evidence" value="ECO:0007669"/>
    <property type="project" value="TreeGrafter"/>
</dbReference>
<evidence type="ECO:0000256" key="11">
    <source>
        <dbReference type="SAM" id="MobiDB-lite"/>
    </source>
</evidence>
<dbReference type="Gene3D" id="1.10.565.10">
    <property type="entry name" value="Retinoid X Receptor"/>
    <property type="match status" value="1"/>
</dbReference>
<dbReference type="InterPro" id="IPR013088">
    <property type="entry name" value="Znf_NHR/GATA"/>
</dbReference>
<sequence>MVSTTEVGDEEQEACKVCGDKPIGFNFGVVSCDSCRSFFRRCNGAEKTLKCPFQRNCVINKESRRCCQACRLQKCYSVGMFYEENARKRPYRKSSGKSSVALKSPKKSPLTPVEMPVSPPKHCLCRCQCGFYPSDARLVAVSDVGKGHGAAEVACSKEFLMVDQQLLVNANSPMGHVPSSIDFPPQLPGTSFQTVDIPKPHIQTPCYSSDLRKTLELKYQPVEAEASILGLPQNYPSVIQNSPYFSALPQIYANAAWPYQGSDLQPTFSYPSPAIPPSNLLEIIEAENALNDVALDDENRSLMDELIDANGILKAPMELSIQELENPNELSLMTVVKISDLAMRRIIAMVKKLRLFRDIEHADQIALLKGGLSELLILRGVMVFDPHKNAWIHHIHSGSQEISLRVDVLKKSPEEEHYRAHTRFLTSFDEEWRTNEPVMLILNGIILFSPDRPNLRNPQAVTRTRERYHNLLRNYLRNYCSNDAASLDAYTKLTVKLDELKELNRSLQRIYSRLNPDDLEPLLKELFASTA</sequence>
<dbReference type="SUPFAM" id="SSF57716">
    <property type="entry name" value="Glucocorticoid receptor-like (DNA-binding domain)"/>
    <property type="match status" value="1"/>
</dbReference>
<dbReference type="InterPro" id="IPR050234">
    <property type="entry name" value="Nuclear_hormone_rcpt_NR1"/>
</dbReference>
<keyword evidence="2 10" id="KW-0479">Metal-binding</keyword>
<dbReference type="Proteomes" id="UP000582659">
    <property type="component" value="Unassembled WGS sequence"/>
</dbReference>
<dbReference type="Pfam" id="PF00104">
    <property type="entry name" value="Hormone_recep"/>
    <property type="match status" value="1"/>
</dbReference>
<evidence type="ECO:0000313" key="17">
    <source>
        <dbReference type="Proteomes" id="UP000659654"/>
    </source>
</evidence>
<accession>A0A1I7RJ42</accession>
<evidence type="ECO:0000256" key="5">
    <source>
        <dbReference type="ARBA" id="ARBA00023015"/>
    </source>
</evidence>
<dbReference type="PROSITE" id="PS00031">
    <property type="entry name" value="NUCLEAR_REC_DBD_1"/>
    <property type="match status" value="1"/>
</dbReference>
<dbReference type="Proteomes" id="UP000659654">
    <property type="component" value="Unassembled WGS sequence"/>
</dbReference>
<dbReference type="InterPro" id="IPR001628">
    <property type="entry name" value="Znf_hrmn_rcpt"/>
</dbReference>
<dbReference type="InterPro" id="IPR035500">
    <property type="entry name" value="NHR-like_dom_sf"/>
</dbReference>
<evidence type="ECO:0000313" key="16">
    <source>
        <dbReference type="Proteomes" id="UP000095284"/>
    </source>
</evidence>
<organism evidence="16 18">
    <name type="scientific">Bursaphelenchus xylophilus</name>
    <name type="common">Pinewood nematode worm</name>
    <name type="synonym">Aphelenchoides xylophilus</name>
    <dbReference type="NCBI Taxonomy" id="6326"/>
    <lineage>
        <taxon>Eukaryota</taxon>
        <taxon>Metazoa</taxon>
        <taxon>Ecdysozoa</taxon>
        <taxon>Nematoda</taxon>
        <taxon>Chromadorea</taxon>
        <taxon>Rhabditida</taxon>
        <taxon>Tylenchina</taxon>
        <taxon>Tylenchomorpha</taxon>
        <taxon>Aphelenchoidea</taxon>
        <taxon>Aphelenchoididae</taxon>
        <taxon>Bursaphelenchus</taxon>
    </lineage>
</organism>